<protein>
    <submittedName>
        <fullName evidence="2">Uncharacterized protein</fullName>
    </submittedName>
</protein>
<dbReference type="InterPro" id="IPR006994">
    <property type="entry name" value="TCF25/Rqc1"/>
</dbReference>
<comment type="caution">
    <text evidence="2">The sequence shown here is derived from an EMBL/GenBank/DDBJ whole genome shotgun (WGS) entry which is preliminary data.</text>
</comment>
<dbReference type="FunCoup" id="A0A409X0V9">
    <property type="interactions" value="409"/>
</dbReference>
<name>A0A409X0V9_9AGAR</name>
<organism evidence="2 3">
    <name type="scientific">Gymnopilus dilepis</name>
    <dbReference type="NCBI Taxonomy" id="231916"/>
    <lineage>
        <taxon>Eukaryota</taxon>
        <taxon>Fungi</taxon>
        <taxon>Dikarya</taxon>
        <taxon>Basidiomycota</taxon>
        <taxon>Agaricomycotina</taxon>
        <taxon>Agaricomycetes</taxon>
        <taxon>Agaricomycetidae</taxon>
        <taxon>Agaricales</taxon>
        <taxon>Agaricineae</taxon>
        <taxon>Hymenogastraceae</taxon>
        <taxon>Gymnopilus</taxon>
    </lineage>
</organism>
<feature type="compositionally biased region" description="Basic residues" evidence="1">
    <location>
        <begin position="71"/>
        <end position="83"/>
    </location>
</feature>
<evidence type="ECO:0000313" key="2">
    <source>
        <dbReference type="EMBL" id="PPQ84390.1"/>
    </source>
</evidence>
<reference evidence="2 3" key="1">
    <citation type="journal article" date="2018" name="Evol. Lett.">
        <title>Horizontal gene cluster transfer increased hallucinogenic mushroom diversity.</title>
        <authorList>
            <person name="Reynolds H.T."/>
            <person name="Vijayakumar V."/>
            <person name="Gluck-Thaler E."/>
            <person name="Korotkin H.B."/>
            <person name="Matheny P.B."/>
            <person name="Slot J.C."/>
        </authorList>
    </citation>
    <scope>NUCLEOTIDE SEQUENCE [LARGE SCALE GENOMIC DNA]</scope>
    <source>
        <strain evidence="2 3">SRW20</strain>
    </source>
</reference>
<keyword evidence="3" id="KW-1185">Reference proteome</keyword>
<dbReference type="GO" id="GO:1990112">
    <property type="term" value="C:RQC complex"/>
    <property type="evidence" value="ECO:0007669"/>
    <property type="project" value="TreeGrafter"/>
</dbReference>
<sequence length="777" mass="86445">MPPRLNKRQQRELEELEALKAASTPAADGEEEQESDEDPGPSQRKGGGVFMNFLPAEGSDDEEEEEEVKSSKAKKSKKKKKKASSTPTPVPTTTTTDPKPDTAAPSPSPSAPQPTKDKAPVQPPKESSPTPSHPALDKSSKKAQKKARQKEKKAAELNGSDEIDKALAELSLQYVSLLRSAALTFLHPKLIFYVFASFRYPSSQKPTSATTTPTSHLPPLPTLLTTSLPHLDPDAEMRRFFGSRVVLASRSSESPSTASTSNTSGRGRKTQGVKSNLVRPGANWWPAKAREGLTLREEGDQEIKDLCTRRGWREAHGEGKEKERWWTVEYSRKYLGVTKAFMGAVMSGDPQGLYDLLGVLPWHADTLLQISEIYRHREEHAQATDFTDRALFTYERAFMGAFAFTTGLNRLDFDRVENRPFFLGVHQQVADLQRRGCVRTAFEFARLLYSLDPWTDPHGATLHLDFLAVKAGMNEWLLDVYDVFEARRAGAEGRESKEEKGTGPDGRLNPALLPGWAYARALAMRAREEGKGEDHTASTDALKEAARDFPSVVPLLADKLDVALPAHVRAHRDFRVVTDATSLSPAESILHLLSHLYVQRSHPLWKDPSLTSWFSSTITSTFPSPLPSSLPTTGRRKALLQQYTNKNLQYSVYRHVMVLEAGLRRLFGFLPREVVDVKSLSCDPLPPPSALTTYDTTFFAPLSSSPSPFPPRARTRTRRQQALDDRRLAQLIPDAPFREQLRAFFDANRDAWGDRFPGGVLQFAQVVAQMPGEVLEG</sequence>
<dbReference type="PANTHER" id="PTHR22684:SF0">
    <property type="entry name" value="RIBOSOME QUALITY CONTROL COMPLEX SUBUNIT TCF25"/>
    <property type="match status" value="1"/>
</dbReference>
<feature type="compositionally biased region" description="Acidic residues" evidence="1">
    <location>
        <begin position="28"/>
        <end position="39"/>
    </location>
</feature>
<dbReference type="GO" id="GO:0072344">
    <property type="term" value="P:rescue of stalled ribosome"/>
    <property type="evidence" value="ECO:0007669"/>
    <property type="project" value="TreeGrafter"/>
</dbReference>
<proteinExistence type="predicted"/>
<dbReference type="GO" id="GO:1990116">
    <property type="term" value="P:ribosome-associated ubiquitin-dependent protein catabolic process"/>
    <property type="evidence" value="ECO:0007669"/>
    <property type="project" value="TreeGrafter"/>
</dbReference>
<feature type="compositionally biased region" description="Acidic residues" evidence="1">
    <location>
        <begin position="58"/>
        <end position="67"/>
    </location>
</feature>
<dbReference type="PANTHER" id="PTHR22684">
    <property type="entry name" value="NULP1-RELATED"/>
    <property type="match status" value="1"/>
</dbReference>
<feature type="compositionally biased region" description="Basic residues" evidence="1">
    <location>
        <begin position="141"/>
        <end position="151"/>
    </location>
</feature>
<feature type="compositionally biased region" description="Low complexity" evidence="1">
    <location>
        <begin position="251"/>
        <end position="264"/>
    </location>
</feature>
<evidence type="ECO:0000256" key="1">
    <source>
        <dbReference type="SAM" id="MobiDB-lite"/>
    </source>
</evidence>
<dbReference type="EMBL" id="NHYE01004477">
    <property type="protein sequence ID" value="PPQ84390.1"/>
    <property type="molecule type" value="Genomic_DNA"/>
</dbReference>
<dbReference type="Proteomes" id="UP000284706">
    <property type="component" value="Unassembled WGS sequence"/>
</dbReference>
<accession>A0A409X0V9</accession>
<feature type="compositionally biased region" description="Low complexity" evidence="1">
    <location>
        <begin position="84"/>
        <end position="105"/>
    </location>
</feature>
<dbReference type="InParanoid" id="A0A409X0V9"/>
<gene>
    <name evidence="2" type="ORF">CVT26_007224</name>
</gene>
<dbReference type="OrthoDB" id="205993at2759"/>
<evidence type="ECO:0000313" key="3">
    <source>
        <dbReference type="Proteomes" id="UP000284706"/>
    </source>
</evidence>
<dbReference type="STRING" id="231916.A0A409X0V9"/>
<dbReference type="Pfam" id="PF04910">
    <property type="entry name" value="Tcf25"/>
    <property type="match status" value="1"/>
</dbReference>
<feature type="non-terminal residue" evidence="2">
    <location>
        <position position="777"/>
    </location>
</feature>
<dbReference type="AlphaFoldDB" id="A0A409X0V9"/>
<feature type="region of interest" description="Disordered" evidence="1">
    <location>
        <begin position="251"/>
        <end position="273"/>
    </location>
</feature>
<feature type="region of interest" description="Disordered" evidence="1">
    <location>
        <begin position="1"/>
        <end position="157"/>
    </location>
</feature>